<evidence type="ECO:0000256" key="1">
    <source>
        <dbReference type="SAM" id="MobiDB-lite"/>
    </source>
</evidence>
<sequence>MANRITEKNQASSREQSPRGRRGNGNPGGGEGLCAALYALFTHWTRLCSLRGSPSSPSFSPPSPSTHTQPDASQQPIRGQNSTSALTSF</sequence>
<feature type="compositionally biased region" description="Gly residues" evidence="1">
    <location>
        <begin position="23"/>
        <end position="32"/>
    </location>
</feature>
<dbReference type="EMBL" id="JAUZQC010000020">
    <property type="protein sequence ID" value="KAK5852639.1"/>
    <property type="molecule type" value="Genomic_DNA"/>
</dbReference>
<reference evidence="2 3" key="1">
    <citation type="journal article" date="2023" name="Genes (Basel)">
        <title>Chromosome-Level Genome Assembly and Circadian Gene Repertoire of the Patagonia Blennie Eleginops maclovinus-The Closest Ancestral Proxy of Antarctic Cryonotothenioids.</title>
        <authorList>
            <person name="Cheng C.C."/>
            <person name="Rivera-Colon A.G."/>
            <person name="Minhas B.F."/>
            <person name="Wilson L."/>
            <person name="Rayamajhi N."/>
            <person name="Vargas-Chacoff L."/>
            <person name="Catchen J.M."/>
        </authorList>
    </citation>
    <scope>NUCLEOTIDE SEQUENCE [LARGE SCALE GENOMIC DNA]</scope>
    <source>
        <strain evidence="2">JMC-PN-2008</strain>
    </source>
</reference>
<gene>
    <name evidence="2" type="ORF">PBY51_006491</name>
</gene>
<reference evidence="2 3" key="2">
    <citation type="journal article" date="2023" name="Mol. Biol. Evol.">
        <title>Genomics of Secondarily Temperate Adaptation in the Only Non-Antarctic Icefish.</title>
        <authorList>
            <person name="Rivera-Colon A.G."/>
            <person name="Rayamajhi N."/>
            <person name="Minhas B.F."/>
            <person name="Madrigal G."/>
            <person name="Bilyk K.T."/>
            <person name="Yoon V."/>
            <person name="Hune M."/>
            <person name="Gregory S."/>
            <person name="Cheng C.H.C."/>
            <person name="Catchen J.M."/>
        </authorList>
    </citation>
    <scope>NUCLEOTIDE SEQUENCE [LARGE SCALE GENOMIC DNA]</scope>
    <source>
        <strain evidence="2">JMC-PN-2008</strain>
    </source>
</reference>
<evidence type="ECO:0000313" key="3">
    <source>
        <dbReference type="Proteomes" id="UP001346869"/>
    </source>
</evidence>
<proteinExistence type="predicted"/>
<evidence type="ECO:0000313" key="2">
    <source>
        <dbReference type="EMBL" id="KAK5852639.1"/>
    </source>
</evidence>
<dbReference type="AlphaFoldDB" id="A0AAN7X261"/>
<feature type="compositionally biased region" description="Polar residues" evidence="1">
    <location>
        <begin position="66"/>
        <end position="89"/>
    </location>
</feature>
<accession>A0AAN7X261</accession>
<feature type="region of interest" description="Disordered" evidence="1">
    <location>
        <begin position="1"/>
        <end position="32"/>
    </location>
</feature>
<keyword evidence="3" id="KW-1185">Reference proteome</keyword>
<dbReference type="Proteomes" id="UP001346869">
    <property type="component" value="Unassembled WGS sequence"/>
</dbReference>
<comment type="caution">
    <text evidence="2">The sequence shown here is derived from an EMBL/GenBank/DDBJ whole genome shotgun (WGS) entry which is preliminary data.</text>
</comment>
<protein>
    <submittedName>
        <fullName evidence="2">Uncharacterized protein</fullName>
    </submittedName>
</protein>
<name>A0AAN7X261_ELEMC</name>
<feature type="region of interest" description="Disordered" evidence="1">
    <location>
        <begin position="51"/>
        <end position="89"/>
    </location>
</feature>
<organism evidence="2 3">
    <name type="scientific">Eleginops maclovinus</name>
    <name type="common">Patagonian blennie</name>
    <name type="synonym">Eleginus maclovinus</name>
    <dbReference type="NCBI Taxonomy" id="56733"/>
    <lineage>
        <taxon>Eukaryota</taxon>
        <taxon>Metazoa</taxon>
        <taxon>Chordata</taxon>
        <taxon>Craniata</taxon>
        <taxon>Vertebrata</taxon>
        <taxon>Euteleostomi</taxon>
        <taxon>Actinopterygii</taxon>
        <taxon>Neopterygii</taxon>
        <taxon>Teleostei</taxon>
        <taxon>Neoteleostei</taxon>
        <taxon>Acanthomorphata</taxon>
        <taxon>Eupercaria</taxon>
        <taxon>Perciformes</taxon>
        <taxon>Notothenioidei</taxon>
        <taxon>Eleginopidae</taxon>
        <taxon>Eleginops</taxon>
    </lineage>
</organism>